<keyword evidence="2" id="KW-0132">Cell division</keyword>
<dbReference type="InterPro" id="IPR005526">
    <property type="entry name" value="Septum_form_inhib_MinC_C"/>
</dbReference>
<accession>A0A382JKA6</accession>
<organism evidence="9">
    <name type="scientific">marine metagenome</name>
    <dbReference type="NCBI Taxonomy" id="408172"/>
    <lineage>
        <taxon>unclassified sequences</taxon>
        <taxon>metagenomes</taxon>
        <taxon>ecological metagenomes</taxon>
    </lineage>
</organism>
<evidence type="ECO:0000259" key="8">
    <source>
        <dbReference type="Pfam" id="PF05209"/>
    </source>
</evidence>
<comment type="function">
    <text evidence="5">Cell division inhibitor that blocks the formation of polar Z ring septums. Rapidly oscillates between the poles of the cell to destabilize FtsZ filaments that have formed before they mature into polar Z rings. Prevents FtsZ polymerization.</text>
</comment>
<dbReference type="PANTHER" id="PTHR34108">
    <property type="entry name" value="SEPTUM SITE-DETERMINING PROTEIN MINC"/>
    <property type="match status" value="1"/>
</dbReference>
<feature type="compositionally biased region" description="Polar residues" evidence="6">
    <location>
        <begin position="138"/>
        <end position="147"/>
    </location>
</feature>
<evidence type="ECO:0000259" key="7">
    <source>
        <dbReference type="Pfam" id="PF03775"/>
    </source>
</evidence>
<dbReference type="Pfam" id="PF05209">
    <property type="entry name" value="MinC_N"/>
    <property type="match status" value="1"/>
</dbReference>
<dbReference type="InterPro" id="IPR007874">
    <property type="entry name" value="MinC_N"/>
</dbReference>
<gene>
    <name evidence="9" type="ORF">METZ01_LOCUS263935</name>
</gene>
<dbReference type="AlphaFoldDB" id="A0A382JKA6"/>
<feature type="compositionally biased region" description="Low complexity" evidence="6">
    <location>
        <begin position="123"/>
        <end position="137"/>
    </location>
</feature>
<dbReference type="Gene3D" id="2.160.20.70">
    <property type="match status" value="1"/>
</dbReference>
<proteinExistence type="inferred from homology"/>
<evidence type="ECO:0000256" key="5">
    <source>
        <dbReference type="ARBA" id="ARBA00025606"/>
    </source>
</evidence>
<dbReference type="SUPFAM" id="SSF63848">
    <property type="entry name" value="Cell-division inhibitor MinC, C-terminal domain"/>
    <property type="match status" value="1"/>
</dbReference>
<feature type="region of interest" description="Disordered" evidence="6">
    <location>
        <begin position="116"/>
        <end position="165"/>
    </location>
</feature>
<dbReference type="InterPro" id="IPR013033">
    <property type="entry name" value="MinC"/>
</dbReference>
<evidence type="ECO:0000256" key="1">
    <source>
        <dbReference type="ARBA" id="ARBA00006291"/>
    </source>
</evidence>
<dbReference type="GO" id="GO:0000917">
    <property type="term" value="P:division septum assembly"/>
    <property type="evidence" value="ECO:0007669"/>
    <property type="project" value="UniProtKB-KW"/>
</dbReference>
<evidence type="ECO:0000313" key="9">
    <source>
        <dbReference type="EMBL" id="SVC11081.1"/>
    </source>
</evidence>
<evidence type="ECO:0000256" key="3">
    <source>
        <dbReference type="ARBA" id="ARBA00023210"/>
    </source>
</evidence>
<dbReference type="HAMAP" id="MF_00267">
    <property type="entry name" value="MinC"/>
    <property type="match status" value="1"/>
</dbReference>
<evidence type="ECO:0000256" key="4">
    <source>
        <dbReference type="ARBA" id="ARBA00023306"/>
    </source>
</evidence>
<dbReference type="Pfam" id="PF03775">
    <property type="entry name" value="MinC_C"/>
    <property type="match status" value="1"/>
</dbReference>
<evidence type="ECO:0008006" key="10">
    <source>
        <dbReference type="Google" id="ProtNLM"/>
    </source>
</evidence>
<feature type="compositionally biased region" description="Low complexity" evidence="6">
    <location>
        <begin position="154"/>
        <end position="165"/>
    </location>
</feature>
<reference evidence="9" key="1">
    <citation type="submission" date="2018-05" db="EMBL/GenBank/DDBJ databases">
        <authorList>
            <person name="Lanie J.A."/>
            <person name="Ng W.-L."/>
            <person name="Kazmierczak K.M."/>
            <person name="Andrzejewski T.M."/>
            <person name="Davidsen T.M."/>
            <person name="Wayne K.J."/>
            <person name="Tettelin H."/>
            <person name="Glass J.I."/>
            <person name="Rusch D."/>
            <person name="Podicherti R."/>
            <person name="Tsui H.-C.T."/>
            <person name="Winkler M.E."/>
        </authorList>
    </citation>
    <scope>NUCLEOTIDE SEQUENCE</scope>
</reference>
<sequence>MRKVTPFREEKMTETCFRMKGTTLTSIVLEVIDFEPDNFEAQLSQKVASAPQFFTRSSLILHLIKPLSATEFELLVALCRRLQLQPMAVKGEVAELKPTINDLGLADVSQSKFTDSALRSHKANGSENNNGSGENASQTAQQDQTVSAPPKSEPAPTAATTLKPAKVINRPVRSGQQVYAEGGDLVVTASVSEGAELLADGNIHVYGTLRGRALAGVKGNTGARVFCQSLDAELISIAGQFIMHETVKGECWKKPAQVYLEEETLRIEPLA</sequence>
<dbReference type="InterPro" id="IPR016098">
    <property type="entry name" value="CAP/MinC_C"/>
</dbReference>
<dbReference type="GO" id="GO:0000902">
    <property type="term" value="P:cell morphogenesis"/>
    <property type="evidence" value="ECO:0007669"/>
    <property type="project" value="InterPro"/>
</dbReference>
<dbReference type="EMBL" id="UINC01074157">
    <property type="protein sequence ID" value="SVC11081.1"/>
    <property type="molecule type" value="Genomic_DNA"/>
</dbReference>
<dbReference type="GO" id="GO:1901891">
    <property type="term" value="P:regulation of cell septum assembly"/>
    <property type="evidence" value="ECO:0007669"/>
    <property type="project" value="InterPro"/>
</dbReference>
<evidence type="ECO:0000256" key="6">
    <source>
        <dbReference type="SAM" id="MobiDB-lite"/>
    </source>
</evidence>
<feature type="non-terminal residue" evidence="9">
    <location>
        <position position="271"/>
    </location>
</feature>
<keyword evidence="3" id="KW-0717">Septation</keyword>
<dbReference type="NCBIfam" id="TIGR01222">
    <property type="entry name" value="minC"/>
    <property type="match status" value="1"/>
</dbReference>
<dbReference type="Gene3D" id="3.30.70.260">
    <property type="match status" value="1"/>
</dbReference>
<feature type="domain" description="Septum formation inhibitor MinC C-terminal" evidence="7">
    <location>
        <begin position="167"/>
        <end position="268"/>
    </location>
</feature>
<comment type="similarity">
    <text evidence="1">Belongs to the MinC family.</text>
</comment>
<dbReference type="PANTHER" id="PTHR34108:SF1">
    <property type="entry name" value="SEPTUM SITE-DETERMINING PROTEIN MINC"/>
    <property type="match status" value="1"/>
</dbReference>
<name>A0A382JKA6_9ZZZZ</name>
<evidence type="ECO:0000256" key="2">
    <source>
        <dbReference type="ARBA" id="ARBA00022618"/>
    </source>
</evidence>
<feature type="domain" description="Septum formation inhibitor MinC N-terminal" evidence="8">
    <location>
        <begin position="17"/>
        <end position="86"/>
    </location>
</feature>
<dbReference type="InterPro" id="IPR036145">
    <property type="entry name" value="MinC_C_sf"/>
</dbReference>
<dbReference type="GO" id="GO:0051302">
    <property type="term" value="P:regulation of cell division"/>
    <property type="evidence" value="ECO:0007669"/>
    <property type="project" value="InterPro"/>
</dbReference>
<protein>
    <recommendedName>
        <fullName evidence="10">Septum formation inhibitor MinC C-terminal domain-containing protein</fullName>
    </recommendedName>
</protein>
<keyword evidence="4" id="KW-0131">Cell cycle</keyword>